<reference evidence="1" key="1">
    <citation type="submission" date="2023-11" db="EMBL/GenBank/DDBJ databases">
        <title>Gracilibacillus pellucida a moderately halophilic bacterium isolated from saline soil in Xinjiang province.</title>
        <authorList>
            <person name="Zhang Z."/>
            <person name="Tan F."/>
            <person name="Wang Y."/>
            <person name="Xia M."/>
        </authorList>
    </citation>
    <scope>NUCLEOTIDE SEQUENCE</scope>
    <source>
        <strain evidence="1">S3-1-1</strain>
    </source>
</reference>
<comment type="caution">
    <text evidence="1">The sequence shown here is derived from an EMBL/GenBank/DDBJ whole genome shotgun (WGS) entry which is preliminary data.</text>
</comment>
<proteinExistence type="predicted"/>
<evidence type="ECO:0000313" key="2">
    <source>
        <dbReference type="Proteomes" id="UP001277972"/>
    </source>
</evidence>
<protein>
    <submittedName>
        <fullName evidence="1">TatD family hydrolase</fullName>
    </submittedName>
</protein>
<name>A0ACC6M9K8_9BACI</name>
<dbReference type="Proteomes" id="UP001277972">
    <property type="component" value="Unassembled WGS sequence"/>
</dbReference>
<keyword evidence="1" id="KW-0378">Hydrolase</keyword>
<keyword evidence="2" id="KW-1185">Reference proteome</keyword>
<organism evidence="1 2">
    <name type="scientific">Gracilibacillus pellucidus</name>
    <dbReference type="NCBI Taxonomy" id="3095368"/>
    <lineage>
        <taxon>Bacteria</taxon>
        <taxon>Bacillati</taxon>
        <taxon>Bacillota</taxon>
        <taxon>Bacilli</taxon>
        <taxon>Bacillales</taxon>
        <taxon>Bacillaceae</taxon>
        <taxon>Gracilibacillus</taxon>
    </lineage>
</organism>
<accession>A0ACC6M9K8</accession>
<sequence>MIDAHIHLDWYTRDEQKTMMETLEIDGLVAVSSDLASCEQVWKLSKQYANVSPAFGWHPEQALPTEEELENIEKMIHSYHKQIVAIGEVGLPFYKRKEDPTLDQQPYIQVLERFMVLASKYDLPIVLHAVYDDAQLVCDLLVKHNVNRAHFHWFKGDLKTIKRMIDRQYMISITPDCLYETEIQALIKSYPLELMMVETDGPWPFEGPFQGKMTHPNMIKEVINQIAKLKNITIIEAKEQLTSNTYNFYHRLNVDKTTR</sequence>
<dbReference type="EMBL" id="JAWZSR010000012">
    <property type="protein sequence ID" value="MDX8047457.1"/>
    <property type="molecule type" value="Genomic_DNA"/>
</dbReference>
<gene>
    <name evidence="1" type="ORF">SH601_15930</name>
</gene>
<evidence type="ECO:0000313" key="1">
    <source>
        <dbReference type="EMBL" id="MDX8047457.1"/>
    </source>
</evidence>